<accession>A0A7C2VBR1</accession>
<sequence length="102" mass="11777">MVEEGIPSKILAYLDRNLAETIRNLTDEEKKVLKYFLQNISVGSIISLRELKSLYRVQEPKNVIRSLIDKGLLEQGYGCYSLAKSLREALFKMLREGIEKTR</sequence>
<dbReference type="EMBL" id="DSGT01000013">
    <property type="protein sequence ID" value="HEW53494.1"/>
    <property type="molecule type" value="Genomic_DNA"/>
</dbReference>
<dbReference type="AlphaFoldDB" id="A0A7C2VBR1"/>
<gene>
    <name evidence="1" type="ORF">ENO77_05000</name>
</gene>
<dbReference type="InterPro" id="IPR054264">
    <property type="entry name" value="PBP2"/>
</dbReference>
<name>A0A7C2VBR1_9CREN</name>
<organism evidence="1">
    <name type="scientific">Ignisphaera aggregans</name>
    <dbReference type="NCBI Taxonomy" id="334771"/>
    <lineage>
        <taxon>Archaea</taxon>
        <taxon>Thermoproteota</taxon>
        <taxon>Thermoprotei</taxon>
        <taxon>Desulfurococcales</taxon>
        <taxon>Desulfurococcaceae</taxon>
        <taxon>Ignisphaera</taxon>
    </lineage>
</organism>
<reference evidence="1" key="1">
    <citation type="journal article" date="2020" name="mSystems">
        <title>Genome- and Community-Level Interaction Insights into Carbon Utilization and Element Cycling Functions of Hydrothermarchaeota in Hydrothermal Sediment.</title>
        <authorList>
            <person name="Zhou Z."/>
            <person name="Liu Y."/>
            <person name="Xu W."/>
            <person name="Pan J."/>
            <person name="Luo Z.H."/>
            <person name="Li M."/>
        </authorList>
    </citation>
    <scope>NUCLEOTIDE SEQUENCE [LARGE SCALE GENOMIC DNA]</scope>
    <source>
        <strain evidence="1">SpSt-16</strain>
    </source>
</reference>
<dbReference type="Pfam" id="PF22511">
    <property type="entry name" value="PBP2"/>
    <property type="match status" value="1"/>
</dbReference>
<proteinExistence type="predicted"/>
<comment type="caution">
    <text evidence="1">The sequence shown here is derived from an EMBL/GenBank/DDBJ whole genome shotgun (WGS) entry which is preliminary data.</text>
</comment>
<protein>
    <submittedName>
        <fullName evidence="1">Uncharacterized protein</fullName>
    </submittedName>
</protein>
<evidence type="ECO:0000313" key="1">
    <source>
        <dbReference type="EMBL" id="HEW53494.1"/>
    </source>
</evidence>